<evidence type="ECO:0000313" key="2">
    <source>
        <dbReference type="EMBL" id="KNE89186.1"/>
    </source>
</evidence>
<dbReference type="AlphaFoldDB" id="A0A0L0UQI7"/>
<accession>A0A0L0UQI7</accession>
<dbReference type="EMBL" id="AJIL01000460">
    <property type="protein sequence ID" value="KNE89186.1"/>
    <property type="molecule type" value="Genomic_DNA"/>
</dbReference>
<keyword evidence="3" id="KW-1185">Reference proteome</keyword>
<evidence type="ECO:0000256" key="1">
    <source>
        <dbReference type="SAM" id="MobiDB-lite"/>
    </source>
</evidence>
<sequence length="563" mass="64238">MLGDIHGIVQAAVGAAMAQHNQENQQLRKENNALAEENNALAERLKSLKVTDGSNKTSKPVGRRTNKSSKQPQSAKVAGNPSVPVKTPDKKKNTGSASTPQSETSRGGNPNRMMMEDVPESFLKTRDCIYTHIRILWDMMEEKAIPKIPDMNTLKEFQQRFANADQIAAAAENSASPVLITEGEVTTLRDLKMGQIIVSKKIIHVEDFFFKYTKAVLARLGIRKWAPDLEDSPDSLYNEACRVAAIKSFRQIAVNGAYKFANCNLQFLNDFDLLIRTYNHYVFFLSKNKYTKEKKNPGSLGQELDRKAISHARGRLRKARVSFAKNHNLPKRYKRVLADLSAHSDDEYNDQHSCYIIKTVAFRSANANKFFRRLDEEMKKEFEGPRDQRRIRRVPDVPQPSIFKALPKQLPLDFFDPTWFNNSMASRKRKAADVMSAAFLPDADKSLLGSVQDIESMTDEDFNEKYLLRYQKLYDITHAFYISEDEEEDIDNDDGESEVLVLGESRNTSDEDNLDDEDMDYDDANEQVEDQDGGNDERNEDEDHGDEARAQRYQMMVLDDANW</sequence>
<evidence type="ECO:0000313" key="3">
    <source>
        <dbReference type="Proteomes" id="UP000054564"/>
    </source>
</evidence>
<feature type="compositionally biased region" description="Polar residues" evidence="1">
    <location>
        <begin position="94"/>
        <end position="108"/>
    </location>
</feature>
<reference evidence="3" key="1">
    <citation type="submission" date="2014-03" db="EMBL/GenBank/DDBJ databases">
        <title>The Genome Sequence of Puccinia striiformis f. sp. tritici PST-78.</title>
        <authorList>
            <consortium name="The Broad Institute Genome Sequencing Platform"/>
            <person name="Cuomo C."/>
            <person name="Hulbert S."/>
            <person name="Chen X."/>
            <person name="Walker B."/>
            <person name="Young S.K."/>
            <person name="Zeng Q."/>
            <person name="Gargeya S."/>
            <person name="Fitzgerald M."/>
            <person name="Haas B."/>
            <person name="Abouelleil A."/>
            <person name="Alvarado L."/>
            <person name="Arachchi H.M."/>
            <person name="Berlin A.M."/>
            <person name="Chapman S.B."/>
            <person name="Goldberg J."/>
            <person name="Griggs A."/>
            <person name="Gujja S."/>
            <person name="Hansen M."/>
            <person name="Howarth C."/>
            <person name="Imamovic A."/>
            <person name="Larimer J."/>
            <person name="McCowan C."/>
            <person name="Montmayeur A."/>
            <person name="Murphy C."/>
            <person name="Neiman D."/>
            <person name="Pearson M."/>
            <person name="Priest M."/>
            <person name="Roberts A."/>
            <person name="Saif S."/>
            <person name="Shea T."/>
            <person name="Sisk P."/>
            <person name="Sykes S."/>
            <person name="Wortman J."/>
            <person name="Nusbaum C."/>
            <person name="Birren B."/>
        </authorList>
    </citation>
    <scope>NUCLEOTIDE SEQUENCE [LARGE SCALE GENOMIC DNA]</scope>
    <source>
        <strain evidence="3">race PST-78</strain>
    </source>
</reference>
<protein>
    <submittedName>
        <fullName evidence="2">Uncharacterized protein</fullName>
    </submittedName>
</protein>
<feature type="region of interest" description="Disordered" evidence="1">
    <location>
        <begin position="502"/>
        <end position="563"/>
    </location>
</feature>
<dbReference type="Proteomes" id="UP000054564">
    <property type="component" value="Unassembled WGS sequence"/>
</dbReference>
<comment type="caution">
    <text evidence="2">The sequence shown here is derived from an EMBL/GenBank/DDBJ whole genome shotgun (WGS) entry which is preliminary data.</text>
</comment>
<feature type="compositionally biased region" description="Acidic residues" evidence="1">
    <location>
        <begin position="510"/>
        <end position="545"/>
    </location>
</feature>
<dbReference type="STRING" id="1165861.A0A0L0UQI7"/>
<dbReference type="OrthoDB" id="2506247at2759"/>
<organism evidence="2 3">
    <name type="scientific">Puccinia striiformis f. sp. tritici PST-78</name>
    <dbReference type="NCBI Taxonomy" id="1165861"/>
    <lineage>
        <taxon>Eukaryota</taxon>
        <taxon>Fungi</taxon>
        <taxon>Dikarya</taxon>
        <taxon>Basidiomycota</taxon>
        <taxon>Pucciniomycotina</taxon>
        <taxon>Pucciniomycetes</taxon>
        <taxon>Pucciniales</taxon>
        <taxon>Pucciniaceae</taxon>
        <taxon>Puccinia</taxon>
    </lineage>
</organism>
<proteinExistence type="predicted"/>
<name>A0A0L0UQI7_9BASI</name>
<feature type="region of interest" description="Disordered" evidence="1">
    <location>
        <begin position="37"/>
        <end position="114"/>
    </location>
</feature>
<gene>
    <name evidence="2" type="ORF">PSTG_17356</name>
</gene>